<dbReference type="Proteomes" id="UP000182444">
    <property type="component" value="Chromosome 1E"/>
</dbReference>
<dbReference type="AlphaFoldDB" id="A0A1D8NK82"/>
<protein>
    <submittedName>
        <fullName evidence="2">Uncharacterized protein</fullName>
    </submittedName>
</protein>
<reference evidence="2 3" key="1">
    <citation type="journal article" date="2016" name="PLoS ONE">
        <title>Sequence Assembly of Yarrowia lipolytica Strain W29/CLIB89 Shows Transposable Element Diversity.</title>
        <authorList>
            <person name="Magnan C."/>
            <person name="Yu J."/>
            <person name="Chang I."/>
            <person name="Jahn E."/>
            <person name="Kanomata Y."/>
            <person name="Wu J."/>
            <person name="Zeller M."/>
            <person name="Oakes M."/>
            <person name="Baldi P."/>
            <person name="Sandmeyer S."/>
        </authorList>
    </citation>
    <scope>NUCLEOTIDE SEQUENCE [LARGE SCALE GENOMIC DNA]</scope>
    <source>
        <strain evidence="3">CLIB89(W29)</strain>
    </source>
</reference>
<proteinExistence type="predicted"/>
<feature type="compositionally biased region" description="Basic and acidic residues" evidence="1">
    <location>
        <begin position="509"/>
        <end position="519"/>
    </location>
</feature>
<feature type="compositionally biased region" description="Polar residues" evidence="1">
    <location>
        <begin position="646"/>
        <end position="664"/>
    </location>
</feature>
<feature type="region of interest" description="Disordered" evidence="1">
    <location>
        <begin position="633"/>
        <end position="675"/>
    </location>
</feature>
<dbReference type="RefSeq" id="XP_068139241.1">
    <property type="nucleotide sequence ID" value="XM_068283140.1"/>
</dbReference>
<sequence length="821" mass="91517">MDKERYIQLCYNAVKLPDQLDNYQHYYNLFDGWSTKLMESTKREVNIIIDRRLMKENVVSLIGVDELKGIDLGKDVVRLKLERFAVPWVILAAHVLLGFTTDALEIVTSLVETFHIHGIPESMVEQVVAWSLYSMGLDYTVVLHDSKTRHDQLKYAAANASRLSEKRTEIWREIFDHLHEQKAFAHPKVEAGVVYFALFRLPENASRGLYTVLFLDAATGALAFTSPFQREQEGLGAISRYIRKHIDVFLREHGQPAFMVCVNPWDSGEKYASLVGVLQDAVKGLPPLSTHFCIYTTRDGDIFCDLPSTLANLLLHITERLESGLQRLKVDPILSFYTEKGSTACWEYILESSFGDLLQRKFHTNQPVSYYLGNNGMNPTPCRLSYAVPGKGATISLTGQHSWDRLYVSPYLDVDGGDMTVQHEAVEHLDECDQDELDRLLTLSANYFLHDVSSESNVVGLQKPWHQLLLYIWRVAETPKTSLESTLVRTTPVETIPVDVVDRQLVLNDEPKGEPKGKAFDPTASSKKPPSPARTPAGTPVYSADAAVAMMLGLKSRMKRRERAPWGQCGIKKDATAKDRASPWTTKALDGKKFLTAQRVSHEQRVAYGNMSSGENENAHGNRMLSRRVEAAVSETSSSAPKHSQKVSLTVADTKSPSFNATSTGKDRKRQDQAIGHKRCSVAAFKDKGSILGGKLAQPRPVPKKTFRVPLAHNTPDIKPSTPASRVRRLSVLEALSERALVQKSADDPASHTTEMPACHLAIKKPVSYAAATNSVTVASFKRSVDMALKKSVHNTLPGMPEDFQKSTSPNQRRPRTGSPR</sequence>
<evidence type="ECO:0000313" key="3">
    <source>
        <dbReference type="Proteomes" id="UP000182444"/>
    </source>
</evidence>
<organism evidence="2 3">
    <name type="scientific">Yarrowia lipolytica</name>
    <name type="common">Candida lipolytica</name>
    <dbReference type="NCBI Taxonomy" id="4952"/>
    <lineage>
        <taxon>Eukaryota</taxon>
        <taxon>Fungi</taxon>
        <taxon>Dikarya</taxon>
        <taxon>Ascomycota</taxon>
        <taxon>Saccharomycotina</taxon>
        <taxon>Dipodascomycetes</taxon>
        <taxon>Dipodascales</taxon>
        <taxon>Dipodascales incertae sedis</taxon>
        <taxon>Yarrowia</taxon>
    </lineage>
</organism>
<dbReference type="VEuPathDB" id="FungiDB:YALI0_A11671g"/>
<evidence type="ECO:0000313" key="2">
    <source>
        <dbReference type="EMBL" id="AOW06044.1"/>
    </source>
</evidence>
<evidence type="ECO:0000256" key="1">
    <source>
        <dbReference type="SAM" id="MobiDB-lite"/>
    </source>
</evidence>
<feature type="region of interest" description="Disordered" evidence="1">
    <location>
        <begin position="792"/>
        <end position="821"/>
    </location>
</feature>
<dbReference type="VEuPathDB" id="FungiDB:YALI1_E32520g"/>
<dbReference type="EMBL" id="CP017557">
    <property type="protein sequence ID" value="AOW06044.1"/>
    <property type="molecule type" value="Genomic_DNA"/>
</dbReference>
<gene>
    <name evidence="2" type="ORF">YALI1_E32520g</name>
</gene>
<dbReference type="GeneID" id="94583744"/>
<name>A0A1D8NK82_YARLL</name>
<feature type="region of interest" description="Disordered" evidence="1">
    <location>
        <begin position="507"/>
        <end position="540"/>
    </location>
</feature>
<accession>A0A1D8NK82</accession>